<gene>
    <name evidence="2" type="ORF">BLNAU_18950</name>
</gene>
<dbReference type="EMBL" id="JARBJD010000237">
    <property type="protein sequence ID" value="KAK2946108.1"/>
    <property type="molecule type" value="Genomic_DNA"/>
</dbReference>
<evidence type="ECO:0000313" key="3">
    <source>
        <dbReference type="Proteomes" id="UP001281761"/>
    </source>
</evidence>
<sequence length="209" mass="21429">MRKVITCSVQNQFTVSCPALRVPSLLRPTFLSPHPHHSVLSIPLFLSRAHNPIDNAVGISHHHHNHTRDQSRTRPNTPQAPSHIACSSAHTASPSLRRRSSRSCVRCSAGSSSVCTHPAARNSAAVGAGADYADVGADYADAGADYADAGADYADAGADYADVGADYADAGADYADAGADYADAGADYADVGAGGAGVGAAVVCWVTIL</sequence>
<evidence type="ECO:0000256" key="1">
    <source>
        <dbReference type="SAM" id="MobiDB-lite"/>
    </source>
</evidence>
<dbReference type="Proteomes" id="UP001281761">
    <property type="component" value="Unassembled WGS sequence"/>
</dbReference>
<keyword evidence="3" id="KW-1185">Reference proteome</keyword>
<feature type="region of interest" description="Disordered" evidence="1">
    <location>
        <begin position="56"/>
        <end position="94"/>
    </location>
</feature>
<proteinExistence type="predicted"/>
<name>A0ABQ9X3D3_9EUKA</name>
<reference evidence="2 3" key="1">
    <citation type="journal article" date="2022" name="bioRxiv">
        <title>Genomics of Preaxostyla Flagellates Illuminates Evolutionary Transitions and the Path Towards Mitochondrial Loss.</title>
        <authorList>
            <person name="Novak L.V.F."/>
            <person name="Treitli S.C."/>
            <person name="Pyrih J."/>
            <person name="Halakuc P."/>
            <person name="Pipaliya S.V."/>
            <person name="Vacek V."/>
            <person name="Brzon O."/>
            <person name="Soukal P."/>
            <person name="Eme L."/>
            <person name="Dacks J.B."/>
            <person name="Karnkowska A."/>
            <person name="Elias M."/>
            <person name="Hampl V."/>
        </authorList>
    </citation>
    <scope>NUCLEOTIDE SEQUENCE [LARGE SCALE GENOMIC DNA]</scope>
    <source>
        <strain evidence="2">NAU3</strain>
        <tissue evidence="2">Gut</tissue>
    </source>
</reference>
<comment type="caution">
    <text evidence="2">The sequence shown here is derived from an EMBL/GenBank/DDBJ whole genome shotgun (WGS) entry which is preliminary data.</text>
</comment>
<accession>A0ABQ9X3D3</accession>
<evidence type="ECO:0000313" key="2">
    <source>
        <dbReference type="EMBL" id="KAK2946108.1"/>
    </source>
</evidence>
<dbReference type="PROSITE" id="PS51257">
    <property type="entry name" value="PROKAR_LIPOPROTEIN"/>
    <property type="match status" value="1"/>
</dbReference>
<organism evidence="2 3">
    <name type="scientific">Blattamonas nauphoetae</name>
    <dbReference type="NCBI Taxonomy" id="2049346"/>
    <lineage>
        <taxon>Eukaryota</taxon>
        <taxon>Metamonada</taxon>
        <taxon>Preaxostyla</taxon>
        <taxon>Oxymonadida</taxon>
        <taxon>Blattamonas</taxon>
    </lineage>
</organism>
<protein>
    <submittedName>
        <fullName evidence="2">Uncharacterized protein</fullName>
    </submittedName>
</protein>